<proteinExistence type="predicted"/>
<reference evidence="2 3" key="1">
    <citation type="journal article" date="2021" name="Nat. Commun.">
        <title>Genetic determinants of endophytism in the Arabidopsis root mycobiome.</title>
        <authorList>
            <person name="Mesny F."/>
            <person name="Miyauchi S."/>
            <person name="Thiergart T."/>
            <person name="Pickel B."/>
            <person name="Atanasova L."/>
            <person name="Karlsson M."/>
            <person name="Huettel B."/>
            <person name="Barry K.W."/>
            <person name="Haridas S."/>
            <person name="Chen C."/>
            <person name="Bauer D."/>
            <person name="Andreopoulos W."/>
            <person name="Pangilinan J."/>
            <person name="LaButti K."/>
            <person name="Riley R."/>
            <person name="Lipzen A."/>
            <person name="Clum A."/>
            <person name="Drula E."/>
            <person name="Henrissat B."/>
            <person name="Kohler A."/>
            <person name="Grigoriev I.V."/>
            <person name="Martin F.M."/>
            <person name="Hacquard S."/>
        </authorList>
    </citation>
    <scope>NUCLEOTIDE SEQUENCE [LARGE SCALE GENOMIC DNA]</scope>
    <source>
        <strain evidence="2 3">MPI-CAGE-CH-0241</strain>
    </source>
</reference>
<name>A0A9P8VZX8_9HYPO</name>
<protein>
    <submittedName>
        <fullName evidence="2">Heterokaryon incompatibility protein-domain-containing protein</fullName>
    </submittedName>
</protein>
<comment type="caution">
    <text evidence="2">The sequence shown here is derived from an EMBL/GenBank/DDBJ whole genome shotgun (WGS) entry which is preliminary data.</text>
</comment>
<dbReference type="PANTHER" id="PTHR24148:SF64">
    <property type="entry name" value="HETEROKARYON INCOMPATIBILITY DOMAIN-CONTAINING PROTEIN"/>
    <property type="match status" value="1"/>
</dbReference>
<sequence length="611" mass="68875">MHNLEMTSPDLYTRLNHSNGIRLLKLTRLGSVNHQLHGHLTNVKLDDQPNYSALSYVWGDASPNDPVLQVDSHLLRIRRSLFQALEELVSDVTMMVIWIDQICIHQENDTEREQQVKLMSRIFTQAQRVICWLGRPDEDSEYAFKLLRTLAIPTGNLETGNSSDWKKAASELLQAGYLHNVSDMFDPTKVLFRAVTTLASRPWFRRLWVVQEVALASELEIRCGGSTIPGKIFFTAIQMLSSVTHDPPAPWLLKPFRHAVKLGQLRAQVLTGSPFSFPHLAQTLSNWDCKKSHDRLNALFGIVFRNDPVNTWYIPSYSQTSPELYMRFAKGCIQRANNLDILHFAGCGDVKTHRLLRADDTIISELGPPADDVPSWVPDWRVQSRPLVLLPYPGEDAQVEFSATASSPDYLLDESSRTLRVRALLVDKIRACGLPYYSSLCRRVGITEHEIFGLWFNTARATLDCDGFESMFATTLVMDAKVTPAERGALKVKPAEIFRLFQDWEGRNLDDAESASIEDSNDSLEGSSRYGYVAEETCRNRTLFVTESGRVGLGSTHVSPGASIYLIHGLKTPFVVHENSSAHTLRGECYVYGLMDQKALISDRDIYLNLA</sequence>
<evidence type="ECO:0000259" key="1">
    <source>
        <dbReference type="Pfam" id="PF06985"/>
    </source>
</evidence>
<evidence type="ECO:0000313" key="3">
    <source>
        <dbReference type="Proteomes" id="UP000777438"/>
    </source>
</evidence>
<dbReference type="PANTHER" id="PTHR24148">
    <property type="entry name" value="ANKYRIN REPEAT DOMAIN-CONTAINING PROTEIN 39 HOMOLOG-RELATED"/>
    <property type="match status" value="1"/>
</dbReference>
<dbReference type="AlphaFoldDB" id="A0A9P8VZX8"/>
<evidence type="ECO:0000313" key="2">
    <source>
        <dbReference type="EMBL" id="KAH6881168.1"/>
    </source>
</evidence>
<dbReference type="OrthoDB" id="2157530at2759"/>
<accession>A0A9P8VZX8</accession>
<keyword evidence="3" id="KW-1185">Reference proteome</keyword>
<dbReference type="Pfam" id="PF06985">
    <property type="entry name" value="HET"/>
    <property type="match status" value="1"/>
</dbReference>
<dbReference type="InterPro" id="IPR052895">
    <property type="entry name" value="HetReg/Transcr_Mod"/>
</dbReference>
<organism evidence="2 3">
    <name type="scientific">Thelonectria olida</name>
    <dbReference type="NCBI Taxonomy" id="1576542"/>
    <lineage>
        <taxon>Eukaryota</taxon>
        <taxon>Fungi</taxon>
        <taxon>Dikarya</taxon>
        <taxon>Ascomycota</taxon>
        <taxon>Pezizomycotina</taxon>
        <taxon>Sordariomycetes</taxon>
        <taxon>Hypocreomycetidae</taxon>
        <taxon>Hypocreales</taxon>
        <taxon>Nectriaceae</taxon>
        <taxon>Thelonectria</taxon>
    </lineage>
</organism>
<dbReference type="InterPro" id="IPR010730">
    <property type="entry name" value="HET"/>
</dbReference>
<feature type="domain" description="Heterokaryon incompatibility" evidence="1">
    <location>
        <begin position="51"/>
        <end position="212"/>
    </location>
</feature>
<dbReference type="Pfam" id="PF26639">
    <property type="entry name" value="Het-6_barrel"/>
    <property type="match status" value="1"/>
</dbReference>
<dbReference type="Proteomes" id="UP000777438">
    <property type="component" value="Unassembled WGS sequence"/>
</dbReference>
<gene>
    <name evidence="2" type="ORF">B0T10DRAFT_494977</name>
</gene>
<dbReference type="EMBL" id="JAGPYM010000024">
    <property type="protein sequence ID" value="KAH6881168.1"/>
    <property type="molecule type" value="Genomic_DNA"/>
</dbReference>